<comment type="caution">
    <text evidence="5">The sequence shown here is derived from an EMBL/GenBank/DDBJ whole genome shotgun (WGS) entry which is preliminary data.</text>
</comment>
<feature type="region of interest" description="Disordered" evidence="2">
    <location>
        <begin position="440"/>
        <end position="483"/>
    </location>
</feature>
<keyword evidence="1" id="KW-0175">Coiled coil</keyword>
<evidence type="ECO:0000313" key="6">
    <source>
        <dbReference type="Proteomes" id="UP001592582"/>
    </source>
</evidence>
<dbReference type="InterPro" id="IPR011935">
    <property type="entry name" value="CHP02231"/>
</dbReference>
<keyword evidence="6" id="KW-1185">Reference proteome</keyword>
<gene>
    <name evidence="5" type="ORF">ACEZDG_22960</name>
</gene>
<proteinExistence type="predicted"/>
<feature type="compositionally biased region" description="Low complexity" evidence="2">
    <location>
        <begin position="399"/>
        <end position="415"/>
    </location>
</feature>
<dbReference type="EMBL" id="JBHEZX010000010">
    <property type="protein sequence ID" value="MFC1412132.1"/>
    <property type="molecule type" value="Genomic_DNA"/>
</dbReference>
<dbReference type="PANTHER" id="PTHR31005:SF8">
    <property type="entry name" value="DUF4139 DOMAIN-CONTAINING PROTEIN"/>
    <property type="match status" value="1"/>
</dbReference>
<sequence length="704" mass="74874">MTATDRQLTSVLHSVVVYAAGALCRRRAVLTLPPGPAGPLRVRLDGLPLTADAHSLRGSLRSGPDGLRILDVRRVVRAELSAVEDLSPLRRDCDAAEEELYAAGAARAALAAQVEHIAALRAVPPTPRRGDPPRRAPAAALLALADFVDSRLAELQQRLLAAEDALREAEQRAEIARRRLRAASAGQPVEQVAGTTSVLLTLDQTAPLTTGAEVELELEYGVPGATWTPTYQLRLDGIDGDRPTGRLFMRACVAQRSGEDWTGVRIGLSTADLRRRTDLPELRSLRIGRKQDEPAPQLWREPPAGLAELFDGYDDFLGPAVRQQEMSALSRRAVGAAGGFGGGPVPPPVPFPPAVSMPMAPTPVASMPPPPPAPGGGGYGAMAPQAAEPDRSRSLPKTAKAVRASSAPAAAEPAAPAAPPQPPAPDPALRDYAQLALAGAGPEEPREERGRLRPAAPPPGALAAEQRRQAEAVTRLPLPPHCRPVRASAGSFDHRYDAGAPVDVPSDGAWHTVPVLEFPVEAVPEHICVPAVDPRVYAAVRLGNTSTHALLAGAAEVSVDGAHLMTVQLPTLAPGEHRRVGIGVVESIQVARRVQSRESSAGLRGGTTVITQGIEIDLANRLGRPVTVEVRERVPVSDDRDVRVEEQPATPPWTAVPPEQDETHRRGMRVWRVTLAPHARQRLNGGYEIRVPVAKALFDGNRRL</sequence>
<evidence type="ECO:0000313" key="5">
    <source>
        <dbReference type="EMBL" id="MFC1412132.1"/>
    </source>
</evidence>
<accession>A0ABV6VEV1</accession>
<evidence type="ECO:0000256" key="1">
    <source>
        <dbReference type="SAM" id="Coils"/>
    </source>
</evidence>
<dbReference type="Proteomes" id="UP001592582">
    <property type="component" value="Unassembled WGS sequence"/>
</dbReference>
<dbReference type="RefSeq" id="WP_380512567.1">
    <property type="nucleotide sequence ID" value="NZ_JBHEZX010000010.1"/>
</dbReference>
<dbReference type="PANTHER" id="PTHR31005">
    <property type="entry name" value="DUF4139 DOMAIN-CONTAINING PROTEIN"/>
    <property type="match status" value="1"/>
</dbReference>
<dbReference type="Pfam" id="PF13600">
    <property type="entry name" value="DUF4140"/>
    <property type="match status" value="1"/>
</dbReference>
<organism evidence="5 6">
    <name type="scientific">Streptacidiphilus alkalitolerans</name>
    <dbReference type="NCBI Taxonomy" id="3342712"/>
    <lineage>
        <taxon>Bacteria</taxon>
        <taxon>Bacillati</taxon>
        <taxon>Actinomycetota</taxon>
        <taxon>Actinomycetes</taxon>
        <taxon>Kitasatosporales</taxon>
        <taxon>Streptomycetaceae</taxon>
        <taxon>Streptacidiphilus</taxon>
    </lineage>
</organism>
<feature type="domain" description="DUF4139" evidence="3">
    <location>
        <begin position="216"/>
        <end position="692"/>
    </location>
</feature>
<dbReference type="InterPro" id="IPR037291">
    <property type="entry name" value="DUF4139"/>
</dbReference>
<evidence type="ECO:0000259" key="4">
    <source>
        <dbReference type="Pfam" id="PF13600"/>
    </source>
</evidence>
<dbReference type="Pfam" id="PF13598">
    <property type="entry name" value="DUF4139"/>
    <property type="match status" value="1"/>
</dbReference>
<feature type="region of interest" description="Disordered" evidence="2">
    <location>
        <begin position="366"/>
        <end position="428"/>
    </location>
</feature>
<reference evidence="5 6" key="1">
    <citation type="submission" date="2024-09" db="EMBL/GenBank/DDBJ databases">
        <authorList>
            <person name="Lee S.D."/>
        </authorList>
    </citation>
    <scope>NUCLEOTIDE SEQUENCE [LARGE SCALE GENOMIC DNA]</scope>
    <source>
        <strain evidence="5 6">N1-1</strain>
    </source>
</reference>
<evidence type="ECO:0000259" key="3">
    <source>
        <dbReference type="Pfam" id="PF13598"/>
    </source>
</evidence>
<feature type="compositionally biased region" description="Pro residues" evidence="2">
    <location>
        <begin position="416"/>
        <end position="426"/>
    </location>
</feature>
<feature type="coiled-coil region" evidence="1">
    <location>
        <begin position="145"/>
        <end position="186"/>
    </location>
</feature>
<protein>
    <submittedName>
        <fullName evidence="5">DUF4139 domain-containing protein</fullName>
    </submittedName>
</protein>
<name>A0ABV6VEV1_9ACTN</name>
<feature type="domain" description="DUF4140" evidence="4">
    <location>
        <begin position="15"/>
        <end position="116"/>
    </location>
</feature>
<evidence type="ECO:0000256" key="2">
    <source>
        <dbReference type="SAM" id="MobiDB-lite"/>
    </source>
</evidence>
<dbReference type="InterPro" id="IPR025554">
    <property type="entry name" value="DUF4140"/>
</dbReference>
<feature type="region of interest" description="Disordered" evidence="2">
    <location>
        <begin position="638"/>
        <end position="665"/>
    </location>
</feature>